<dbReference type="AlphaFoldDB" id="A0ABD2LZD2"/>
<feature type="domain" description="RRM" evidence="4">
    <location>
        <begin position="110"/>
        <end position="188"/>
    </location>
</feature>
<evidence type="ECO:0000313" key="6">
    <source>
        <dbReference type="Proteomes" id="UP001620626"/>
    </source>
</evidence>
<dbReference type="SMART" id="SM00360">
    <property type="entry name" value="RRM"/>
    <property type="match status" value="2"/>
</dbReference>
<dbReference type="SUPFAM" id="SSF54928">
    <property type="entry name" value="RNA-binding domain, RBD"/>
    <property type="match status" value="2"/>
</dbReference>
<dbReference type="GO" id="GO:0003723">
    <property type="term" value="F:RNA binding"/>
    <property type="evidence" value="ECO:0007669"/>
    <property type="project" value="UniProtKB-UniRule"/>
</dbReference>
<name>A0ABD2LZD2_9BILA</name>
<keyword evidence="6" id="KW-1185">Reference proteome</keyword>
<reference evidence="5 6" key="1">
    <citation type="submission" date="2024-10" db="EMBL/GenBank/DDBJ databases">
        <authorList>
            <person name="Kim D."/>
        </authorList>
    </citation>
    <scope>NUCLEOTIDE SEQUENCE [LARGE SCALE GENOMIC DNA]</scope>
    <source>
        <strain evidence="5">BH-2024</strain>
    </source>
</reference>
<dbReference type="PANTHER" id="PTHR47640">
    <property type="entry name" value="TRNA SELENOCYSTEINE 1-ASSOCIATED PROTEIN 1-RELATED-RELATED"/>
    <property type="match status" value="1"/>
</dbReference>
<evidence type="ECO:0000256" key="1">
    <source>
        <dbReference type="ARBA" id="ARBA00022737"/>
    </source>
</evidence>
<evidence type="ECO:0000259" key="4">
    <source>
        <dbReference type="PROSITE" id="PS50102"/>
    </source>
</evidence>
<dbReference type="InterPro" id="IPR000504">
    <property type="entry name" value="RRM_dom"/>
</dbReference>
<proteinExistence type="predicted"/>
<keyword evidence="1" id="KW-0677">Repeat</keyword>
<dbReference type="Gene3D" id="3.30.70.330">
    <property type="match status" value="2"/>
</dbReference>
<keyword evidence="2 3" id="KW-0694">RNA-binding</keyword>
<dbReference type="PANTHER" id="PTHR47640:SF10">
    <property type="entry name" value="TRNA SELENOCYSTEINE 1-ASSOCIATED PROTEIN 1-RELATED"/>
    <property type="match status" value="1"/>
</dbReference>
<feature type="domain" description="RRM" evidence="4">
    <location>
        <begin position="26"/>
        <end position="102"/>
    </location>
</feature>
<dbReference type="InterPro" id="IPR012677">
    <property type="entry name" value="Nucleotide-bd_a/b_plait_sf"/>
</dbReference>
<dbReference type="PROSITE" id="PS50102">
    <property type="entry name" value="RRM"/>
    <property type="match status" value="2"/>
</dbReference>
<gene>
    <name evidence="5" type="ORF">niasHT_007895</name>
</gene>
<dbReference type="InterPro" id="IPR050825">
    <property type="entry name" value="RBM42_RBP45_47-like"/>
</dbReference>
<dbReference type="Proteomes" id="UP001620626">
    <property type="component" value="Unassembled WGS sequence"/>
</dbReference>
<comment type="caution">
    <text evidence="5">The sequence shown here is derived from an EMBL/GenBank/DDBJ whole genome shotgun (WGS) entry which is preliminary data.</text>
</comment>
<sequence>MMTPHQDFHNSSVAMQQQQTLCPPESTLWMGDLKSEWDANFVREAFGENAGDVTNVKMRSTYCFVEFRDGPTARTAMLRVNGMTLPNDPSGTSRFNLAFANSPHHMSIEYNLFVNNLAPDVDDVALFRLFGERYMSCRGAKVYRNEDGASKEQGFVRFTSETDQQKALVELNKHKFHGRDLFLKLARPKTRGGPAEKRFPGHGGPPNMLGHGYGAAGGFEQRNHAPLQMGFPHRPVQMTIPYSSTNPIPAVAPVQAMPMIGGMPYGMVSAGGQLAISPSFGAQLAPNHGVAGFGRGVPAGQQFIGQPLVLGYPQNAGFIQPTMVHPTGQMMAPIGPYPSVAGVVGPPQMKQPPISQTVMANMPPPQPLYEDVEPLSAEEHNAILYNSSAEFHTALEASRWNAVSVLPDAKRKELYNMLHG</sequence>
<evidence type="ECO:0000256" key="3">
    <source>
        <dbReference type="PROSITE-ProRule" id="PRU00176"/>
    </source>
</evidence>
<dbReference type="EMBL" id="JBICBT010000207">
    <property type="protein sequence ID" value="KAL3120603.1"/>
    <property type="molecule type" value="Genomic_DNA"/>
</dbReference>
<protein>
    <recommendedName>
        <fullName evidence="4">RRM domain-containing protein</fullName>
    </recommendedName>
</protein>
<evidence type="ECO:0000313" key="5">
    <source>
        <dbReference type="EMBL" id="KAL3120603.1"/>
    </source>
</evidence>
<dbReference type="Pfam" id="PF00076">
    <property type="entry name" value="RRM_1"/>
    <property type="match status" value="2"/>
</dbReference>
<evidence type="ECO:0000256" key="2">
    <source>
        <dbReference type="ARBA" id="ARBA00022884"/>
    </source>
</evidence>
<organism evidence="5 6">
    <name type="scientific">Heterodera trifolii</name>
    <dbReference type="NCBI Taxonomy" id="157864"/>
    <lineage>
        <taxon>Eukaryota</taxon>
        <taxon>Metazoa</taxon>
        <taxon>Ecdysozoa</taxon>
        <taxon>Nematoda</taxon>
        <taxon>Chromadorea</taxon>
        <taxon>Rhabditida</taxon>
        <taxon>Tylenchina</taxon>
        <taxon>Tylenchomorpha</taxon>
        <taxon>Tylenchoidea</taxon>
        <taxon>Heteroderidae</taxon>
        <taxon>Heteroderinae</taxon>
        <taxon>Heterodera</taxon>
    </lineage>
</organism>
<accession>A0ABD2LZD2</accession>
<dbReference type="InterPro" id="IPR035979">
    <property type="entry name" value="RBD_domain_sf"/>
</dbReference>